<feature type="domain" description="CobQ/CobB/MinD/ParA nucleotide binding" evidence="1">
    <location>
        <begin position="10"/>
        <end position="58"/>
    </location>
</feature>
<dbReference type="Proteomes" id="UP000191112">
    <property type="component" value="Unassembled WGS sequence"/>
</dbReference>
<dbReference type="Pfam" id="PF01656">
    <property type="entry name" value="CbiA"/>
    <property type="match status" value="1"/>
</dbReference>
<dbReference type="SUPFAM" id="SSF52540">
    <property type="entry name" value="P-loop containing nucleoside triphosphate hydrolases"/>
    <property type="match status" value="1"/>
</dbReference>
<dbReference type="PANTHER" id="PTHR13696">
    <property type="entry name" value="P-LOOP CONTAINING NUCLEOSIDE TRIPHOSPHATE HYDROLASE"/>
    <property type="match status" value="1"/>
</dbReference>
<dbReference type="STRING" id="619805.SAMN05660477_00506"/>
<dbReference type="Gene3D" id="3.40.50.300">
    <property type="entry name" value="P-loop containing nucleotide triphosphate hydrolases"/>
    <property type="match status" value="1"/>
</dbReference>
<evidence type="ECO:0000313" key="2">
    <source>
        <dbReference type="EMBL" id="SKB65231.1"/>
    </source>
</evidence>
<organism evidence="2 3">
    <name type="scientific">Soonwooa buanensis</name>
    <dbReference type="NCBI Taxonomy" id="619805"/>
    <lineage>
        <taxon>Bacteria</taxon>
        <taxon>Pseudomonadati</taxon>
        <taxon>Bacteroidota</taxon>
        <taxon>Flavobacteriia</taxon>
        <taxon>Flavobacteriales</taxon>
        <taxon>Weeksellaceae</taxon>
        <taxon>Chryseobacterium group</taxon>
        <taxon>Soonwooa</taxon>
    </lineage>
</organism>
<evidence type="ECO:0000313" key="3">
    <source>
        <dbReference type="Proteomes" id="UP000191112"/>
    </source>
</evidence>
<protein>
    <submittedName>
        <fullName evidence="2">NUBPL iron-transfer P-loop NTPase</fullName>
    </submittedName>
</protein>
<dbReference type="InterPro" id="IPR050678">
    <property type="entry name" value="DNA_Partitioning_ATPase"/>
</dbReference>
<dbReference type="CDD" id="cd02042">
    <property type="entry name" value="ParAB_family"/>
    <property type="match status" value="1"/>
</dbReference>
<dbReference type="PANTHER" id="PTHR13696:SF52">
    <property type="entry name" value="PARA FAMILY PROTEIN CT_582"/>
    <property type="match status" value="1"/>
</dbReference>
<dbReference type="AlphaFoldDB" id="A0A1T5D0X3"/>
<proteinExistence type="predicted"/>
<reference evidence="2 3" key="1">
    <citation type="submission" date="2017-02" db="EMBL/GenBank/DDBJ databases">
        <authorList>
            <person name="Peterson S.W."/>
        </authorList>
    </citation>
    <scope>NUCLEOTIDE SEQUENCE [LARGE SCALE GENOMIC DNA]</scope>
    <source>
        <strain evidence="2 3">DSM 22323</strain>
    </source>
</reference>
<name>A0A1T5D0X3_9FLAO</name>
<dbReference type="EMBL" id="FUYZ01000001">
    <property type="protein sequence ID" value="SKB65231.1"/>
    <property type="molecule type" value="Genomic_DNA"/>
</dbReference>
<keyword evidence="3" id="KW-1185">Reference proteome</keyword>
<dbReference type="InterPro" id="IPR027417">
    <property type="entry name" value="P-loop_NTPase"/>
</dbReference>
<gene>
    <name evidence="2" type="ORF">SAMN05660477_00506</name>
</gene>
<sequence length="90" mass="10409">MGTTKKTLKISFATQKGGVGKSTMTTLLASVLHYRLGYDMLIMDCDFPQHSLTNLRERDLKTIMQNEYHKRMAMKQFQAINKKSISDYQM</sequence>
<accession>A0A1T5D0X3</accession>
<dbReference type="InterPro" id="IPR002586">
    <property type="entry name" value="CobQ/CobB/MinD/ParA_Nub-bd_dom"/>
</dbReference>
<evidence type="ECO:0000259" key="1">
    <source>
        <dbReference type="Pfam" id="PF01656"/>
    </source>
</evidence>